<evidence type="ECO:0000313" key="3">
    <source>
        <dbReference type="EMBL" id="KAL1488652.1"/>
    </source>
</evidence>
<reference evidence="3 4" key="1">
    <citation type="submission" date="2024-05" db="EMBL/GenBank/DDBJ databases">
        <title>Genetic variation in Jamaican populations of the coffee berry borer (Hypothenemus hampei).</title>
        <authorList>
            <person name="Errbii M."/>
            <person name="Myrie A."/>
        </authorList>
    </citation>
    <scope>NUCLEOTIDE SEQUENCE [LARGE SCALE GENOMIC DNA]</scope>
    <source>
        <strain evidence="3">JA-Hopewell-2020-01-JO</strain>
        <tissue evidence="3">Whole body</tissue>
    </source>
</reference>
<evidence type="ECO:0000256" key="1">
    <source>
        <dbReference type="PROSITE-ProRule" id="PRU00325"/>
    </source>
</evidence>
<organism evidence="3 4">
    <name type="scientific">Hypothenemus hampei</name>
    <name type="common">Coffee berry borer</name>
    <dbReference type="NCBI Taxonomy" id="57062"/>
    <lineage>
        <taxon>Eukaryota</taxon>
        <taxon>Metazoa</taxon>
        <taxon>Ecdysozoa</taxon>
        <taxon>Arthropoda</taxon>
        <taxon>Hexapoda</taxon>
        <taxon>Insecta</taxon>
        <taxon>Pterygota</taxon>
        <taxon>Neoptera</taxon>
        <taxon>Endopterygota</taxon>
        <taxon>Coleoptera</taxon>
        <taxon>Polyphaga</taxon>
        <taxon>Cucujiformia</taxon>
        <taxon>Curculionidae</taxon>
        <taxon>Scolytinae</taxon>
        <taxon>Hypothenemus</taxon>
    </lineage>
</organism>
<comment type="caution">
    <text evidence="3">The sequence shown here is derived from an EMBL/GenBank/DDBJ whole genome shotgun (WGS) entry which is preliminary data.</text>
</comment>
<dbReference type="PROSITE" id="PS50966">
    <property type="entry name" value="ZF_SWIM"/>
    <property type="match status" value="1"/>
</dbReference>
<proteinExistence type="predicted"/>
<sequence length="186" mass="21020">MTKYINVAECQKCDLFTCLEESAGKVKTYTPEDARLYSKVFCVAVEQNRFVCGYCRISFYKKQKMLVPIRENAAAPNNTVQNPVAVQSRSRHCNQKTYTCFIDYTSERNGVSGICRYCCDCANGKRTVGCCSHVAAIIYYLSHARYLSRIINPAEILIKMFKTTGFVGVQEDSDTDEDETVTTLSE</sequence>
<name>A0ABD1E1V3_HYPHA</name>
<dbReference type="GO" id="GO:0008270">
    <property type="term" value="F:zinc ion binding"/>
    <property type="evidence" value="ECO:0007669"/>
    <property type="project" value="UniProtKB-KW"/>
</dbReference>
<dbReference type="EMBL" id="JBDJPC010000013">
    <property type="protein sequence ID" value="KAL1488652.1"/>
    <property type="molecule type" value="Genomic_DNA"/>
</dbReference>
<protein>
    <recommendedName>
        <fullName evidence="2">SWIM-type domain-containing protein</fullName>
    </recommendedName>
</protein>
<feature type="domain" description="SWIM-type" evidence="2">
    <location>
        <begin position="98"/>
        <end position="142"/>
    </location>
</feature>
<dbReference type="Proteomes" id="UP001566132">
    <property type="component" value="Unassembled WGS sequence"/>
</dbReference>
<keyword evidence="1" id="KW-0863">Zinc-finger</keyword>
<evidence type="ECO:0000259" key="2">
    <source>
        <dbReference type="PROSITE" id="PS50966"/>
    </source>
</evidence>
<dbReference type="AlphaFoldDB" id="A0ABD1E1V3"/>
<dbReference type="InterPro" id="IPR007527">
    <property type="entry name" value="Znf_SWIM"/>
</dbReference>
<gene>
    <name evidence="3" type="ORF">ABEB36_014452</name>
</gene>
<accession>A0ABD1E1V3</accession>
<evidence type="ECO:0000313" key="4">
    <source>
        <dbReference type="Proteomes" id="UP001566132"/>
    </source>
</evidence>
<keyword evidence="1" id="KW-0479">Metal-binding</keyword>
<keyword evidence="4" id="KW-1185">Reference proteome</keyword>
<keyword evidence="1" id="KW-0862">Zinc</keyword>